<dbReference type="AlphaFoldDB" id="A0A392UQN0"/>
<proteinExistence type="predicted"/>
<evidence type="ECO:0000313" key="3">
    <source>
        <dbReference type="Proteomes" id="UP000265520"/>
    </source>
</evidence>
<feature type="compositionally biased region" description="Basic and acidic residues" evidence="1">
    <location>
        <begin position="8"/>
        <end position="20"/>
    </location>
</feature>
<feature type="region of interest" description="Disordered" evidence="1">
    <location>
        <begin position="1"/>
        <end position="20"/>
    </location>
</feature>
<accession>A0A392UQN0</accession>
<dbReference type="EMBL" id="LXQA010853075">
    <property type="protein sequence ID" value="MCI74085.1"/>
    <property type="molecule type" value="Genomic_DNA"/>
</dbReference>
<comment type="caution">
    <text evidence="2">The sequence shown here is derived from an EMBL/GenBank/DDBJ whole genome shotgun (WGS) entry which is preliminary data.</text>
</comment>
<sequence length="51" mass="5662">MENGGVIEGERRSDCSSTEEGLKERCAKRLFFNGERIPTEGLFFDGEGFCG</sequence>
<evidence type="ECO:0000313" key="2">
    <source>
        <dbReference type="EMBL" id="MCI74085.1"/>
    </source>
</evidence>
<feature type="non-terminal residue" evidence="2">
    <location>
        <position position="51"/>
    </location>
</feature>
<organism evidence="2 3">
    <name type="scientific">Trifolium medium</name>
    <dbReference type="NCBI Taxonomy" id="97028"/>
    <lineage>
        <taxon>Eukaryota</taxon>
        <taxon>Viridiplantae</taxon>
        <taxon>Streptophyta</taxon>
        <taxon>Embryophyta</taxon>
        <taxon>Tracheophyta</taxon>
        <taxon>Spermatophyta</taxon>
        <taxon>Magnoliopsida</taxon>
        <taxon>eudicotyledons</taxon>
        <taxon>Gunneridae</taxon>
        <taxon>Pentapetalae</taxon>
        <taxon>rosids</taxon>
        <taxon>fabids</taxon>
        <taxon>Fabales</taxon>
        <taxon>Fabaceae</taxon>
        <taxon>Papilionoideae</taxon>
        <taxon>50 kb inversion clade</taxon>
        <taxon>NPAAA clade</taxon>
        <taxon>Hologalegina</taxon>
        <taxon>IRL clade</taxon>
        <taxon>Trifolieae</taxon>
        <taxon>Trifolium</taxon>
    </lineage>
</organism>
<dbReference type="Proteomes" id="UP000265520">
    <property type="component" value="Unassembled WGS sequence"/>
</dbReference>
<reference evidence="2 3" key="1">
    <citation type="journal article" date="2018" name="Front. Plant Sci.">
        <title>Red Clover (Trifolium pratense) and Zigzag Clover (T. medium) - A Picture of Genomic Similarities and Differences.</title>
        <authorList>
            <person name="Dluhosova J."/>
            <person name="Istvanek J."/>
            <person name="Nedelnik J."/>
            <person name="Repkova J."/>
        </authorList>
    </citation>
    <scope>NUCLEOTIDE SEQUENCE [LARGE SCALE GENOMIC DNA]</scope>
    <source>
        <strain evidence="3">cv. 10/8</strain>
        <tissue evidence="2">Leaf</tissue>
    </source>
</reference>
<evidence type="ECO:0000256" key="1">
    <source>
        <dbReference type="SAM" id="MobiDB-lite"/>
    </source>
</evidence>
<name>A0A392UQN0_9FABA</name>
<protein>
    <submittedName>
        <fullName evidence="2">Uncharacterized protein</fullName>
    </submittedName>
</protein>
<keyword evidence="3" id="KW-1185">Reference proteome</keyword>